<evidence type="ECO:0000313" key="2">
    <source>
        <dbReference type="Proteomes" id="UP000655830"/>
    </source>
</evidence>
<dbReference type="Proteomes" id="UP000655830">
    <property type="component" value="Unassembled WGS sequence"/>
</dbReference>
<sequence>MKEREEEFSKRRKAYMKLYDGENKMIFFNKLYDSDSPRLTCRIMLALVQVLGEYEEQEQTTLEYMTKEQILSFFKKCNSSSILSLKAYSSIITTYMSFIEKNNDYLNTITSEDLETCLDKEKLLKRNITEKEYIEILRLVDKDPTINYQDLAMIVLLWRGVKGAEYVDIAEFKKKDFNYEECNITYNDKIIKLLPIEAEILRKCIEETSYRHYATKSKKENIVELVKESNNLFKETNHFNAKSKLSYISIKTRLSNFIRVKIEDILPMDIYASGLVYNILKENQFKPMRVVDLDTKIKQANQKISYNKLKTLQDEILKKVEQENLES</sequence>
<evidence type="ECO:0000313" key="1">
    <source>
        <dbReference type="EMBL" id="MBC8581466.1"/>
    </source>
</evidence>
<proteinExistence type="predicted"/>
<dbReference type="AlphaFoldDB" id="A0A926IGE4"/>
<gene>
    <name evidence="1" type="ORF">H8718_18405</name>
</gene>
<name>A0A926IGE4_9FIRM</name>
<keyword evidence="2" id="KW-1185">Reference proteome</keyword>
<comment type="caution">
    <text evidence="1">The sequence shown here is derived from an EMBL/GenBank/DDBJ whole genome shotgun (WGS) entry which is preliminary data.</text>
</comment>
<organism evidence="1 2">
    <name type="scientific">Zhenhengia yiwuensis</name>
    <dbReference type="NCBI Taxonomy" id="2763666"/>
    <lineage>
        <taxon>Bacteria</taxon>
        <taxon>Bacillati</taxon>
        <taxon>Bacillota</taxon>
        <taxon>Clostridia</taxon>
        <taxon>Lachnospirales</taxon>
        <taxon>Lachnospiraceae</taxon>
        <taxon>Zhenhengia</taxon>
    </lineage>
</organism>
<reference evidence="1" key="1">
    <citation type="submission" date="2020-08" db="EMBL/GenBank/DDBJ databases">
        <title>Genome public.</title>
        <authorList>
            <person name="Liu C."/>
            <person name="Sun Q."/>
        </authorList>
    </citation>
    <scope>NUCLEOTIDE SEQUENCE</scope>
    <source>
        <strain evidence="1">NSJ-12</strain>
    </source>
</reference>
<dbReference type="EMBL" id="JACRSY010000053">
    <property type="protein sequence ID" value="MBC8581466.1"/>
    <property type="molecule type" value="Genomic_DNA"/>
</dbReference>
<protein>
    <submittedName>
        <fullName evidence="1">Uncharacterized protein</fullName>
    </submittedName>
</protein>
<dbReference type="RefSeq" id="WP_249334408.1">
    <property type="nucleotide sequence ID" value="NZ_JACRSY010000053.1"/>
</dbReference>
<accession>A0A926IGE4</accession>